<dbReference type="InterPro" id="IPR050763">
    <property type="entry name" value="ABC_transporter_ATP-binding"/>
</dbReference>
<dbReference type="PANTHER" id="PTHR42711:SF5">
    <property type="entry name" value="ABC TRANSPORTER ATP-BINDING PROTEIN NATA"/>
    <property type="match status" value="1"/>
</dbReference>
<dbReference type="Pfam" id="PF00005">
    <property type="entry name" value="ABC_tran"/>
    <property type="match status" value="1"/>
</dbReference>
<keyword evidence="7" id="KW-1278">Translocase</keyword>
<keyword evidence="4" id="KW-1003">Cell membrane</keyword>
<evidence type="ECO:0000313" key="12">
    <source>
        <dbReference type="Proteomes" id="UP001219901"/>
    </source>
</evidence>
<comment type="subcellular location">
    <subcellularLocation>
        <location evidence="1">Cell membrane</location>
    </subcellularLocation>
</comment>
<gene>
    <name evidence="10" type="ORF">GKO46_13290</name>
    <name evidence="11" type="ORF">GKO48_12665</name>
</gene>
<dbReference type="InterPro" id="IPR003439">
    <property type="entry name" value="ABC_transporter-like_ATP-bd"/>
</dbReference>
<dbReference type="GO" id="GO:0005886">
    <property type="term" value="C:plasma membrane"/>
    <property type="evidence" value="ECO:0007669"/>
    <property type="project" value="UniProtKB-SubCell"/>
</dbReference>
<dbReference type="GO" id="GO:0016887">
    <property type="term" value="F:ATP hydrolysis activity"/>
    <property type="evidence" value="ECO:0007669"/>
    <property type="project" value="InterPro"/>
</dbReference>
<evidence type="ECO:0000313" key="13">
    <source>
        <dbReference type="Proteomes" id="UP001321249"/>
    </source>
</evidence>
<evidence type="ECO:0000256" key="7">
    <source>
        <dbReference type="ARBA" id="ARBA00022967"/>
    </source>
</evidence>
<proteinExistence type="inferred from homology"/>
<evidence type="ECO:0000313" key="11">
    <source>
        <dbReference type="EMBL" id="WFG40421.1"/>
    </source>
</evidence>
<dbReference type="GO" id="GO:0005524">
    <property type="term" value="F:ATP binding"/>
    <property type="evidence" value="ECO:0007669"/>
    <property type="project" value="UniProtKB-KW"/>
</dbReference>
<reference evidence="12" key="3">
    <citation type="submission" date="2023-06" db="EMBL/GenBank/DDBJ databases">
        <title>Pangenomics reveal diversification of enzyme families and niche specialization in globally abundant SAR202 bacteria.</title>
        <authorList>
            <person name="Saw J.H.W."/>
        </authorList>
    </citation>
    <scope>NUCLEOTIDE SEQUENCE [LARGE SCALE GENOMIC DNA]</scope>
    <source>
        <strain evidence="12">JH1073</strain>
    </source>
</reference>
<evidence type="ECO:0000256" key="8">
    <source>
        <dbReference type="ARBA" id="ARBA00023136"/>
    </source>
</evidence>
<dbReference type="InterPro" id="IPR027417">
    <property type="entry name" value="P-loop_NTPase"/>
</dbReference>
<dbReference type="RefSeq" id="WP_342826986.1">
    <property type="nucleotide sequence ID" value="NZ_CP046146.1"/>
</dbReference>
<dbReference type="SUPFAM" id="SSF52540">
    <property type="entry name" value="P-loop containing nucleoside triphosphate hydrolases"/>
    <property type="match status" value="1"/>
</dbReference>
<keyword evidence="8" id="KW-0472">Membrane</keyword>
<dbReference type="Gene3D" id="3.40.50.300">
    <property type="entry name" value="P-loop containing nucleotide triphosphate hydrolases"/>
    <property type="match status" value="1"/>
</dbReference>
<evidence type="ECO:0000256" key="3">
    <source>
        <dbReference type="ARBA" id="ARBA00022448"/>
    </source>
</evidence>
<dbReference type="AlphaFoldDB" id="A0AAJ5ZI74"/>
<dbReference type="SMART" id="SM00382">
    <property type="entry name" value="AAA"/>
    <property type="match status" value="1"/>
</dbReference>
<evidence type="ECO:0000256" key="1">
    <source>
        <dbReference type="ARBA" id="ARBA00004236"/>
    </source>
</evidence>
<evidence type="ECO:0000256" key="4">
    <source>
        <dbReference type="ARBA" id="ARBA00022475"/>
    </source>
</evidence>
<evidence type="ECO:0000256" key="2">
    <source>
        <dbReference type="ARBA" id="ARBA00005417"/>
    </source>
</evidence>
<accession>A0AAJ5ZI74</accession>
<keyword evidence="6 11" id="KW-0067">ATP-binding</keyword>
<organism evidence="11 12">
    <name type="scientific">Candidatus Lucifugimonas marina</name>
    <dbReference type="NCBI Taxonomy" id="3038979"/>
    <lineage>
        <taxon>Bacteria</taxon>
        <taxon>Bacillati</taxon>
        <taxon>Chloroflexota</taxon>
        <taxon>Dehalococcoidia</taxon>
        <taxon>SAR202 cluster</taxon>
        <taxon>Candidatus Lucifugimonadales</taxon>
        <taxon>Candidatus Lucifugimonadaceae</taxon>
        <taxon>Candidatus Lucifugimonas</taxon>
    </lineage>
</organism>
<comment type="similarity">
    <text evidence="2">Belongs to the ABC transporter superfamily.</text>
</comment>
<dbReference type="EMBL" id="WMBE01000006">
    <property type="protein sequence ID" value="MDG0868036.1"/>
    <property type="molecule type" value="Genomic_DNA"/>
</dbReference>
<keyword evidence="12" id="KW-1185">Reference proteome</keyword>
<evidence type="ECO:0000256" key="5">
    <source>
        <dbReference type="ARBA" id="ARBA00022741"/>
    </source>
</evidence>
<dbReference type="InterPro" id="IPR003593">
    <property type="entry name" value="AAA+_ATPase"/>
</dbReference>
<reference evidence="12 13" key="1">
    <citation type="submission" date="2019-11" db="EMBL/GenBank/DDBJ databases">
        <authorList>
            <person name="Cho J.-C."/>
        </authorList>
    </citation>
    <scope>NUCLEOTIDE SEQUENCE [LARGE SCALE GENOMIC DNA]</scope>
    <source>
        <strain evidence="11 12">JH1073</strain>
        <strain evidence="10 13">JH702</strain>
    </source>
</reference>
<sequence>MTTATDPVIVAKDIRKKYEDITAVNGISFEVRRGEVFGMLGPNGAGKTTTVEILEGMRDADSGDAIINGINVKNDPTAVKAIIGVQLQQNAFFDKLKLSEIVDLYAKLYLAKVDPVEILARVGLDNRKNAQYAELSGGQKQRLSIAVALVNDPVVLFLDEPTTGLDPQARRQLWALVRKIQKSGATIMLTTHYMEEAEELCDRIAVVENGEIIALDTPDALIDQLLETGFKPEKRVREATLDDVFLNLTGHDLRD</sequence>
<evidence type="ECO:0000313" key="10">
    <source>
        <dbReference type="EMBL" id="MDG0868036.1"/>
    </source>
</evidence>
<reference evidence="11" key="2">
    <citation type="journal article" date="2023" name="Nat. Commun.">
        <title>Cultivation of marine bacteria of the SAR202 clade.</title>
        <authorList>
            <person name="Lim Y."/>
            <person name="Seo J.H."/>
            <person name="Giovannoni S.J."/>
            <person name="Kang I."/>
            <person name="Cho J.C."/>
        </authorList>
    </citation>
    <scope>NUCLEOTIDE SEQUENCE</scope>
    <source>
        <strain evidence="11">JH1073</strain>
    </source>
</reference>
<feature type="domain" description="ABC transporter" evidence="9">
    <location>
        <begin position="9"/>
        <end position="234"/>
    </location>
</feature>
<dbReference type="Proteomes" id="UP001219901">
    <property type="component" value="Chromosome"/>
</dbReference>
<dbReference type="PROSITE" id="PS50893">
    <property type="entry name" value="ABC_TRANSPORTER_2"/>
    <property type="match status" value="1"/>
</dbReference>
<evidence type="ECO:0000259" key="9">
    <source>
        <dbReference type="PROSITE" id="PS50893"/>
    </source>
</evidence>
<dbReference type="Proteomes" id="UP001321249">
    <property type="component" value="Unassembled WGS sequence"/>
</dbReference>
<evidence type="ECO:0000256" key="6">
    <source>
        <dbReference type="ARBA" id="ARBA00022840"/>
    </source>
</evidence>
<dbReference type="InterPro" id="IPR017871">
    <property type="entry name" value="ABC_transporter-like_CS"/>
</dbReference>
<keyword evidence="3" id="KW-0813">Transport</keyword>
<dbReference type="PANTHER" id="PTHR42711">
    <property type="entry name" value="ABC TRANSPORTER ATP-BINDING PROTEIN"/>
    <property type="match status" value="1"/>
</dbReference>
<dbReference type="EMBL" id="CP046147">
    <property type="protein sequence ID" value="WFG40421.1"/>
    <property type="molecule type" value="Genomic_DNA"/>
</dbReference>
<dbReference type="FunFam" id="3.40.50.300:FF:000589">
    <property type="entry name" value="ABC transporter, ATP-binding subunit"/>
    <property type="match status" value="1"/>
</dbReference>
<protein>
    <submittedName>
        <fullName evidence="11">ATP-binding cassette domain-containing protein</fullName>
    </submittedName>
</protein>
<dbReference type="PROSITE" id="PS00211">
    <property type="entry name" value="ABC_TRANSPORTER_1"/>
    <property type="match status" value="1"/>
</dbReference>
<keyword evidence="5" id="KW-0547">Nucleotide-binding</keyword>
<name>A0AAJ5ZI74_9CHLR</name>